<keyword evidence="3" id="KW-1185">Reference proteome</keyword>
<comment type="caution">
    <text evidence="2">The sequence shown here is derived from an EMBL/GenBank/DDBJ whole genome shotgun (WGS) entry which is preliminary data.</text>
</comment>
<name>A0A8J6AP99_GALPY</name>
<feature type="region of interest" description="Disordered" evidence="1">
    <location>
        <begin position="438"/>
        <end position="505"/>
    </location>
</feature>
<accession>A0A8J6AP99</accession>
<protein>
    <submittedName>
        <fullName evidence="2">Uncharacterized protein</fullName>
    </submittedName>
</protein>
<feature type="compositionally biased region" description="Low complexity" evidence="1">
    <location>
        <begin position="95"/>
        <end position="108"/>
    </location>
</feature>
<feature type="compositionally biased region" description="Pro residues" evidence="1">
    <location>
        <begin position="450"/>
        <end position="460"/>
    </location>
</feature>
<dbReference type="EMBL" id="JAGFMF010011709">
    <property type="protein sequence ID" value="KAG8515389.1"/>
    <property type="molecule type" value="Genomic_DNA"/>
</dbReference>
<dbReference type="AlphaFoldDB" id="A0A8J6AP99"/>
<dbReference type="Proteomes" id="UP000700334">
    <property type="component" value="Unassembled WGS sequence"/>
</dbReference>
<evidence type="ECO:0000313" key="2">
    <source>
        <dbReference type="EMBL" id="KAG8515389.1"/>
    </source>
</evidence>
<organism evidence="2 3">
    <name type="scientific">Galemys pyrenaicus</name>
    <name type="common">Iberian desman</name>
    <name type="synonym">Pyrenean desman</name>
    <dbReference type="NCBI Taxonomy" id="202257"/>
    <lineage>
        <taxon>Eukaryota</taxon>
        <taxon>Metazoa</taxon>
        <taxon>Chordata</taxon>
        <taxon>Craniata</taxon>
        <taxon>Vertebrata</taxon>
        <taxon>Euteleostomi</taxon>
        <taxon>Mammalia</taxon>
        <taxon>Eutheria</taxon>
        <taxon>Laurasiatheria</taxon>
        <taxon>Eulipotyphla</taxon>
        <taxon>Talpidae</taxon>
        <taxon>Galemys</taxon>
    </lineage>
</organism>
<feature type="region of interest" description="Disordered" evidence="1">
    <location>
        <begin position="65"/>
        <end position="109"/>
    </location>
</feature>
<evidence type="ECO:0000256" key="1">
    <source>
        <dbReference type="SAM" id="MobiDB-lite"/>
    </source>
</evidence>
<feature type="compositionally biased region" description="Basic and acidic residues" evidence="1">
    <location>
        <begin position="352"/>
        <end position="367"/>
    </location>
</feature>
<feature type="region of interest" description="Disordered" evidence="1">
    <location>
        <begin position="124"/>
        <end position="148"/>
    </location>
</feature>
<reference evidence="2" key="1">
    <citation type="journal article" date="2021" name="Evol. Appl.">
        <title>The genome of the Pyrenean desman and the effects of bottlenecks and inbreeding on the genomic landscape of an endangered species.</title>
        <authorList>
            <person name="Escoda L."/>
            <person name="Castresana J."/>
        </authorList>
    </citation>
    <scope>NUCLEOTIDE SEQUENCE</scope>
    <source>
        <strain evidence="2">IBE-C5619</strain>
    </source>
</reference>
<feature type="compositionally biased region" description="Basic and acidic residues" evidence="1">
    <location>
        <begin position="266"/>
        <end position="280"/>
    </location>
</feature>
<feature type="region of interest" description="Disordered" evidence="1">
    <location>
        <begin position="352"/>
        <end position="375"/>
    </location>
</feature>
<dbReference type="Gene3D" id="2.10.60.10">
    <property type="entry name" value="CD59"/>
    <property type="match status" value="1"/>
</dbReference>
<gene>
    <name evidence="2" type="ORF">J0S82_019166</name>
</gene>
<evidence type="ECO:0000313" key="3">
    <source>
        <dbReference type="Proteomes" id="UP000700334"/>
    </source>
</evidence>
<proteinExistence type="predicted"/>
<feature type="region of interest" description="Disordered" evidence="1">
    <location>
        <begin position="224"/>
        <end position="305"/>
    </location>
</feature>
<sequence>MALPSAAQGPGCQPRLAGRARAASVCRLGVAVGSGQRPSQACWVRPRGQHPPPAGCIPLPRPVAGPGWRSSQQARRQGWKGPCSAATPVPPRAAGPPGLAGAARAPSPLHGPLRQNHTQLWPPRPAHPGLGPAGGGCSGRRPPRPGPAHGGCLAPPAPALHCHVCCGHENCESLVECAQTDKYCVITRASEYRACRAGHRALATCPPATGPAWLSELEPRFLQGMRRPPILGPPHHSPGPSRKKGSYLEHAPGHAPGSPTGPPQRPRRDPLWPRHQRPAEGAHAPRPALEGRPLGLGDSPITAPPGPACPAPDVVTASACFSCAEAGLLLLGPACLGSPQLLHPKPLLFHPQWDRPAEGPGSLREDSFPQTPGPSPCSQPPCLCPSATVRPVCPPAASWAALGELGRACCLGAPNSPGVWMGVGWGVQAGSVAWPGQQVRRPGGGRAAPPEAPHPMPPWVPTSAVPSAVGRRLGVGTPDSEGHPRRQGGRRASLWGPGCRPKSRG</sequence>
<dbReference type="InterPro" id="IPR045860">
    <property type="entry name" value="Snake_toxin-like_sf"/>
</dbReference>